<dbReference type="OrthoDB" id="3238794at2759"/>
<dbReference type="PANTHER" id="PTHR10672">
    <property type="entry name" value="ADDUCIN"/>
    <property type="match status" value="1"/>
</dbReference>
<feature type="region of interest" description="Disordered" evidence="1">
    <location>
        <begin position="65"/>
        <end position="111"/>
    </location>
</feature>
<keyword evidence="3" id="KW-1185">Reference proteome</keyword>
<reference evidence="2 3" key="1">
    <citation type="journal article" date="2017" name="PLoS Biol.">
        <title>The sea cucumber genome provides insights into morphological evolution and visceral regeneration.</title>
        <authorList>
            <person name="Zhang X."/>
            <person name="Sun L."/>
            <person name="Yuan J."/>
            <person name="Sun Y."/>
            <person name="Gao Y."/>
            <person name="Zhang L."/>
            <person name="Li S."/>
            <person name="Dai H."/>
            <person name="Hamel J.F."/>
            <person name="Liu C."/>
            <person name="Yu Y."/>
            <person name="Liu S."/>
            <person name="Lin W."/>
            <person name="Guo K."/>
            <person name="Jin S."/>
            <person name="Xu P."/>
            <person name="Storey K.B."/>
            <person name="Huan P."/>
            <person name="Zhang T."/>
            <person name="Zhou Y."/>
            <person name="Zhang J."/>
            <person name="Lin C."/>
            <person name="Li X."/>
            <person name="Xing L."/>
            <person name="Huo D."/>
            <person name="Sun M."/>
            <person name="Wang L."/>
            <person name="Mercier A."/>
            <person name="Li F."/>
            <person name="Yang H."/>
            <person name="Xiang J."/>
        </authorList>
    </citation>
    <scope>NUCLEOTIDE SEQUENCE [LARGE SCALE GENOMIC DNA]</scope>
    <source>
        <strain evidence="2">Shaxun</strain>
        <tissue evidence="2">Muscle</tissue>
    </source>
</reference>
<dbReference type="GO" id="GO:0051016">
    <property type="term" value="P:barbed-end actin filament capping"/>
    <property type="evidence" value="ECO:0007669"/>
    <property type="project" value="TreeGrafter"/>
</dbReference>
<dbReference type="AlphaFoldDB" id="A0A2G8KBE3"/>
<evidence type="ECO:0000313" key="3">
    <source>
        <dbReference type="Proteomes" id="UP000230750"/>
    </source>
</evidence>
<dbReference type="InterPro" id="IPR051017">
    <property type="entry name" value="Aldolase-II_Adducin_sf"/>
</dbReference>
<dbReference type="STRING" id="307972.A0A2G8KBE3"/>
<dbReference type="Proteomes" id="UP000230750">
    <property type="component" value="Unassembled WGS sequence"/>
</dbReference>
<feature type="compositionally biased region" description="Basic and acidic residues" evidence="1">
    <location>
        <begin position="81"/>
        <end position="91"/>
    </location>
</feature>
<gene>
    <name evidence="2" type="ORF">BSL78_17812</name>
</gene>
<dbReference type="GO" id="GO:0005856">
    <property type="term" value="C:cytoskeleton"/>
    <property type="evidence" value="ECO:0007669"/>
    <property type="project" value="TreeGrafter"/>
</dbReference>
<dbReference type="GO" id="GO:0005886">
    <property type="term" value="C:plasma membrane"/>
    <property type="evidence" value="ECO:0007669"/>
    <property type="project" value="TreeGrafter"/>
</dbReference>
<evidence type="ECO:0000256" key="1">
    <source>
        <dbReference type="SAM" id="MobiDB-lite"/>
    </source>
</evidence>
<dbReference type="EMBL" id="MRZV01000719">
    <property type="protein sequence ID" value="PIK45311.1"/>
    <property type="molecule type" value="Genomic_DNA"/>
</dbReference>
<evidence type="ECO:0000313" key="2">
    <source>
        <dbReference type="EMBL" id="PIK45311.1"/>
    </source>
</evidence>
<protein>
    <submittedName>
        <fullName evidence="2">Putative gamma-adducin isoform X3</fullName>
    </submittedName>
</protein>
<accession>A0A2G8KBE3</accession>
<dbReference type="GO" id="GO:0014069">
    <property type="term" value="C:postsynaptic density"/>
    <property type="evidence" value="ECO:0007669"/>
    <property type="project" value="TreeGrafter"/>
</dbReference>
<comment type="caution">
    <text evidence="2">The sequence shown here is derived from an EMBL/GenBank/DDBJ whole genome shotgun (WGS) entry which is preliminary data.</text>
</comment>
<dbReference type="GO" id="GO:0051015">
    <property type="term" value="F:actin filament binding"/>
    <property type="evidence" value="ECO:0007669"/>
    <property type="project" value="TreeGrafter"/>
</dbReference>
<name>A0A2G8KBE3_STIJA</name>
<sequence>MRQAGEKTKLLNTPNTYSKVEVAQEYVDWGEEGEDEGYMTKTHWVGDKDPKSGDAVAITDPQQFARQGQDPKEYKKKAKTVRQERFGDKTHPGPISEVLAGITYGDARRTQ</sequence>
<dbReference type="PANTHER" id="PTHR10672:SF3">
    <property type="entry name" value="PROTEIN HU-LI TAI SHAO"/>
    <property type="match status" value="1"/>
</dbReference>
<proteinExistence type="predicted"/>
<feature type="non-terminal residue" evidence="2">
    <location>
        <position position="111"/>
    </location>
</feature>
<organism evidence="2 3">
    <name type="scientific">Stichopus japonicus</name>
    <name type="common">Sea cucumber</name>
    <dbReference type="NCBI Taxonomy" id="307972"/>
    <lineage>
        <taxon>Eukaryota</taxon>
        <taxon>Metazoa</taxon>
        <taxon>Echinodermata</taxon>
        <taxon>Eleutherozoa</taxon>
        <taxon>Echinozoa</taxon>
        <taxon>Holothuroidea</taxon>
        <taxon>Aspidochirotacea</taxon>
        <taxon>Aspidochirotida</taxon>
        <taxon>Stichopodidae</taxon>
        <taxon>Apostichopus</taxon>
    </lineage>
</organism>